<comment type="caution">
    <text evidence="1">The sequence shown here is derived from an EMBL/GenBank/DDBJ whole genome shotgun (WGS) entry which is preliminary data.</text>
</comment>
<gene>
    <name evidence="1" type="ORF">Ani05nite_36420</name>
</gene>
<dbReference type="EMBL" id="BOMQ01000045">
    <property type="protein sequence ID" value="GIE50108.1"/>
    <property type="molecule type" value="Genomic_DNA"/>
</dbReference>
<reference evidence="1" key="1">
    <citation type="submission" date="2021-01" db="EMBL/GenBank/DDBJ databases">
        <title>Whole genome shotgun sequence of Actinoplanes nipponensis NBRC 14063.</title>
        <authorList>
            <person name="Komaki H."/>
            <person name="Tamura T."/>
        </authorList>
    </citation>
    <scope>NUCLEOTIDE SEQUENCE</scope>
    <source>
        <strain evidence="1">NBRC 14063</strain>
    </source>
</reference>
<proteinExistence type="predicted"/>
<keyword evidence="2" id="KW-1185">Reference proteome</keyword>
<organism evidence="1 2">
    <name type="scientific">Actinoplanes nipponensis</name>
    <dbReference type="NCBI Taxonomy" id="135950"/>
    <lineage>
        <taxon>Bacteria</taxon>
        <taxon>Bacillati</taxon>
        <taxon>Actinomycetota</taxon>
        <taxon>Actinomycetes</taxon>
        <taxon>Micromonosporales</taxon>
        <taxon>Micromonosporaceae</taxon>
        <taxon>Actinoplanes</taxon>
    </lineage>
</organism>
<dbReference type="Proteomes" id="UP000647172">
    <property type="component" value="Unassembled WGS sequence"/>
</dbReference>
<dbReference type="AlphaFoldDB" id="A0A919JI73"/>
<sequence>MPVDNGPPPLIDSASSIETDIKAMEEFAATLANEVQKGYDPHLQQVIPAMMTELPAANSDFPELQSFLQLHHDAQQQTFCNTFNFRDGTHHFAVVAKSISEEYASSDAFAQAKVRDVTDGFEAASDPLRSETAAGENS</sequence>
<accession>A0A919JI73</accession>
<protein>
    <submittedName>
        <fullName evidence="1">Uncharacterized protein</fullName>
    </submittedName>
</protein>
<evidence type="ECO:0000313" key="2">
    <source>
        <dbReference type="Proteomes" id="UP000647172"/>
    </source>
</evidence>
<evidence type="ECO:0000313" key="1">
    <source>
        <dbReference type="EMBL" id="GIE50108.1"/>
    </source>
</evidence>
<name>A0A919JI73_9ACTN</name>